<keyword evidence="9 10" id="KW-0067">ATP-binding</keyword>
<feature type="domain" description="Phorbol-ester/DAG-type" evidence="13">
    <location>
        <begin position="259"/>
        <end position="305"/>
    </location>
</feature>
<keyword evidence="7" id="KW-0418">Kinase</keyword>
<accession>F6W841</accession>
<dbReference type="InterPro" id="IPR046349">
    <property type="entry name" value="C1-like_sf"/>
</dbReference>
<comment type="similarity">
    <text evidence="1">Belongs to the protein kinase superfamily. TKL Ser/Thr protein kinase family. RAF subfamily.</text>
</comment>
<keyword evidence="15" id="KW-1185">Reference proteome</keyword>
<feature type="compositionally biased region" description="Low complexity" evidence="11">
    <location>
        <begin position="140"/>
        <end position="157"/>
    </location>
</feature>
<reference evidence="14" key="3">
    <citation type="submission" date="2025-09" db="UniProtKB">
        <authorList>
            <consortium name="Ensembl"/>
        </authorList>
    </citation>
    <scope>IDENTIFICATION</scope>
</reference>
<dbReference type="Ensembl" id="ENSCINT00000007693.3">
    <property type="protein sequence ID" value="ENSCINP00000007693.3"/>
    <property type="gene ID" value="ENSCING00000003721.3"/>
</dbReference>
<dbReference type="Gene3D" id="3.30.200.20">
    <property type="entry name" value="Phosphorylase Kinase, domain 1"/>
    <property type="match status" value="1"/>
</dbReference>
<reference evidence="14" key="2">
    <citation type="submission" date="2025-08" db="UniProtKB">
        <authorList>
            <consortium name="Ensembl"/>
        </authorList>
    </citation>
    <scope>IDENTIFICATION</scope>
</reference>
<evidence type="ECO:0000313" key="14">
    <source>
        <dbReference type="Ensembl" id="ENSCINP00000007693.3"/>
    </source>
</evidence>
<evidence type="ECO:0000256" key="3">
    <source>
        <dbReference type="ARBA" id="ARBA00022527"/>
    </source>
</evidence>
<feature type="region of interest" description="Disordered" evidence="11">
    <location>
        <begin position="319"/>
        <end position="343"/>
    </location>
</feature>
<dbReference type="Gene3D" id="1.10.510.10">
    <property type="entry name" value="Transferase(Phosphotransferase) domain 1"/>
    <property type="match status" value="1"/>
</dbReference>
<evidence type="ECO:0000256" key="6">
    <source>
        <dbReference type="ARBA" id="ARBA00022741"/>
    </source>
</evidence>
<sequence length="739" mass="83783">MAKNDGHNGNDNKRIDKKKLEEDILNLEHVINLTKDSITRLNQEFGGKSHPPSIYLQEYRELTDRLDDHQKRLENLYDVREQEQSNSNNDTEVQPSYSPQSNQYPHTGTSYGRHVCQSHDQHFFPTPLAQQTNGQKTHSSRLLSAGGSASSDSPHSPIQQNTTASKPGSEKAIGVIRIYLPNGKTTVGAIPGKRLKEVLLKSARLKSLRDKLDQCSVYRFGTDDHVDWNSDSGILAGVQLELRTEDKSFTKSTRILKANHNFARKTFFSLSYCDWCRKILFQGVTCKMCGFKLHQKCINEVPDYCITQIQILELEKKIRPQTPSPDSPNTPTDTWPVPGQSGDFPLYRPRSTSQPSLFINSTAPLGQNSRQPEYNNYPPAHGFPQGVGLAQNAAVASLPAPVVVHRDPSHRRSHSPRRDSNEDWEVPEEEIEWGDKIGSGSYGIVYRCRWHGIVAVKVLNVSNPTPSQLQEFKNEVAVLRKTRHVNILLFMGYTIKNQLCIVTQWCDGSSLYRHLHMIDTKFDMLQTINIARQTAQGMEYLHAKNIIHRDMKSNNIFLLEDYTVKIGDFGLATVKSRWSGSEQLMQPTGSILWMAPEVIRMIDGNPYTFQSDVYAFGVVLYEMTSNTLPYSHIGNRDMILFQVGRGYLSPDLDLIRSDTPRSCRKLIVDCIKKNREDRPLFPQIWGDLDKIYKALPRICRSQSDPCSINRAGSSSSEDFFRLILPKSTRTQNSTTLVSP</sequence>
<proteinExistence type="inferred from homology"/>
<evidence type="ECO:0000259" key="13">
    <source>
        <dbReference type="PROSITE" id="PS50081"/>
    </source>
</evidence>
<dbReference type="PANTHER" id="PTHR44329">
    <property type="entry name" value="SERINE/THREONINE-PROTEIN KINASE TNNI3K-RELATED"/>
    <property type="match status" value="1"/>
</dbReference>
<feature type="binding site" evidence="10">
    <location>
        <position position="457"/>
    </location>
    <ligand>
        <name>ATP</name>
        <dbReference type="ChEBI" id="CHEBI:30616"/>
    </ligand>
</feature>
<dbReference type="GO" id="GO:0005829">
    <property type="term" value="C:cytosol"/>
    <property type="evidence" value="ECO:0000318"/>
    <property type="project" value="GO_Central"/>
</dbReference>
<dbReference type="InterPro" id="IPR029071">
    <property type="entry name" value="Ubiquitin-like_domsf"/>
</dbReference>
<dbReference type="PROSITE" id="PS00479">
    <property type="entry name" value="ZF_DAG_PE_1"/>
    <property type="match status" value="1"/>
</dbReference>
<evidence type="ECO:0000259" key="12">
    <source>
        <dbReference type="PROSITE" id="PS50011"/>
    </source>
</evidence>
<organism evidence="14 15">
    <name type="scientific">Ciona intestinalis</name>
    <name type="common">Transparent sea squirt</name>
    <name type="synonym">Ascidia intestinalis</name>
    <dbReference type="NCBI Taxonomy" id="7719"/>
    <lineage>
        <taxon>Eukaryota</taxon>
        <taxon>Metazoa</taxon>
        <taxon>Chordata</taxon>
        <taxon>Tunicata</taxon>
        <taxon>Ascidiacea</taxon>
        <taxon>Phlebobranchia</taxon>
        <taxon>Cionidae</taxon>
        <taxon>Ciona</taxon>
    </lineage>
</organism>
<keyword evidence="6 10" id="KW-0547">Nucleotide-binding</keyword>
<dbReference type="GO" id="GO:0004709">
    <property type="term" value="F:MAP kinase kinase kinase activity"/>
    <property type="evidence" value="ECO:0000318"/>
    <property type="project" value="GO_Central"/>
</dbReference>
<evidence type="ECO:0000256" key="11">
    <source>
        <dbReference type="SAM" id="MobiDB-lite"/>
    </source>
</evidence>
<dbReference type="GeneTree" id="ENSGT00940000171269"/>
<dbReference type="InterPro" id="IPR008271">
    <property type="entry name" value="Ser/Thr_kinase_AS"/>
</dbReference>
<dbReference type="GO" id="GO:0005524">
    <property type="term" value="F:ATP binding"/>
    <property type="evidence" value="ECO:0007669"/>
    <property type="project" value="UniProtKB-UniRule"/>
</dbReference>
<dbReference type="Gene3D" id="3.30.60.20">
    <property type="match status" value="1"/>
</dbReference>
<keyword evidence="4" id="KW-0808">Transferase</keyword>
<dbReference type="AlphaFoldDB" id="F6W841"/>
<feature type="compositionally biased region" description="Polar residues" evidence="11">
    <location>
        <begin position="84"/>
        <end position="110"/>
    </location>
</feature>
<dbReference type="CDD" id="cd20811">
    <property type="entry name" value="C1_Raf"/>
    <property type="match status" value="1"/>
</dbReference>
<keyword evidence="5" id="KW-0479">Metal-binding</keyword>
<dbReference type="PROSITE" id="PS50081">
    <property type="entry name" value="ZF_DAG_PE_2"/>
    <property type="match status" value="1"/>
</dbReference>
<reference evidence="15" key="1">
    <citation type="journal article" date="2002" name="Science">
        <title>The draft genome of Ciona intestinalis: insights into chordate and vertebrate origins.</title>
        <authorList>
            <person name="Dehal P."/>
            <person name="Satou Y."/>
            <person name="Campbell R.K."/>
            <person name="Chapman J."/>
            <person name="Degnan B."/>
            <person name="De Tomaso A."/>
            <person name="Davidson B."/>
            <person name="Di Gregorio A."/>
            <person name="Gelpke M."/>
            <person name="Goodstein D.M."/>
            <person name="Harafuji N."/>
            <person name="Hastings K.E."/>
            <person name="Ho I."/>
            <person name="Hotta K."/>
            <person name="Huang W."/>
            <person name="Kawashima T."/>
            <person name="Lemaire P."/>
            <person name="Martinez D."/>
            <person name="Meinertzhagen I.A."/>
            <person name="Necula S."/>
            <person name="Nonaka M."/>
            <person name="Putnam N."/>
            <person name="Rash S."/>
            <person name="Saiga H."/>
            <person name="Satake M."/>
            <person name="Terry A."/>
            <person name="Yamada L."/>
            <person name="Wang H.G."/>
            <person name="Awazu S."/>
            <person name="Azumi K."/>
            <person name="Boore J."/>
            <person name="Branno M."/>
            <person name="Chin-Bow S."/>
            <person name="DeSantis R."/>
            <person name="Doyle S."/>
            <person name="Francino P."/>
            <person name="Keys D.N."/>
            <person name="Haga S."/>
            <person name="Hayashi H."/>
            <person name="Hino K."/>
            <person name="Imai K.S."/>
            <person name="Inaba K."/>
            <person name="Kano S."/>
            <person name="Kobayashi K."/>
            <person name="Kobayashi M."/>
            <person name="Lee B.I."/>
            <person name="Makabe K.W."/>
            <person name="Manohar C."/>
            <person name="Matassi G."/>
            <person name="Medina M."/>
            <person name="Mochizuki Y."/>
            <person name="Mount S."/>
            <person name="Morishita T."/>
            <person name="Miura S."/>
            <person name="Nakayama A."/>
            <person name="Nishizaka S."/>
            <person name="Nomoto H."/>
            <person name="Ohta F."/>
            <person name="Oishi K."/>
            <person name="Rigoutsos I."/>
            <person name="Sano M."/>
            <person name="Sasaki A."/>
            <person name="Sasakura Y."/>
            <person name="Shoguchi E."/>
            <person name="Shin-i T."/>
            <person name="Spagnuolo A."/>
            <person name="Stainier D."/>
            <person name="Suzuki M.M."/>
            <person name="Tassy O."/>
            <person name="Takatori N."/>
            <person name="Tokuoka M."/>
            <person name="Yagi K."/>
            <person name="Yoshizaki F."/>
            <person name="Wada S."/>
            <person name="Zhang C."/>
            <person name="Hyatt P.D."/>
            <person name="Larimer F."/>
            <person name="Detter C."/>
            <person name="Doggett N."/>
            <person name="Glavina T."/>
            <person name="Hawkins T."/>
            <person name="Richardson P."/>
            <person name="Lucas S."/>
            <person name="Kohara Y."/>
            <person name="Levine M."/>
            <person name="Satoh N."/>
            <person name="Rokhsar D.S."/>
        </authorList>
    </citation>
    <scope>NUCLEOTIDE SEQUENCE [LARGE SCALE GENOMIC DNA]</scope>
</reference>
<dbReference type="InterPro" id="IPR011009">
    <property type="entry name" value="Kinase-like_dom_sf"/>
</dbReference>
<evidence type="ECO:0000256" key="1">
    <source>
        <dbReference type="ARBA" id="ARBA00010507"/>
    </source>
</evidence>
<feature type="region of interest" description="Disordered" evidence="11">
    <location>
        <begin position="80"/>
        <end position="169"/>
    </location>
</feature>
<evidence type="ECO:0000256" key="4">
    <source>
        <dbReference type="ARBA" id="ARBA00022679"/>
    </source>
</evidence>
<dbReference type="GO" id="GO:0000165">
    <property type="term" value="P:MAPK cascade"/>
    <property type="evidence" value="ECO:0000318"/>
    <property type="project" value="GO_Central"/>
</dbReference>
<dbReference type="OMA" id="EMCVVYI"/>
<dbReference type="GO" id="GO:0046872">
    <property type="term" value="F:metal ion binding"/>
    <property type="evidence" value="ECO:0007669"/>
    <property type="project" value="UniProtKB-KW"/>
</dbReference>
<dbReference type="InterPro" id="IPR001245">
    <property type="entry name" value="Ser-Thr/Tyr_kinase_cat_dom"/>
</dbReference>
<protein>
    <recommendedName>
        <fullName evidence="2">non-specific serine/threonine protein kinase</fullName>
        <ecNumber evidence="2">2.7.11.1</ecNumber>
    </recommendedName>
</protein>
<dbReference type="SMART" id="SM00220">
    <property type="entry name" value="S_TKc"/>
    <property type="match status" value="1"/>
</dbReference>
<dbReference type="FunFam" id="3.30.200.20:FF:000024">
    <property type="entry name" value="B-Raf proto-oncogene serine/threonine-protein kinase"/>
    <property type="match status" value="1"/>
</dbReference>
<dbReference type="SMART" id="SM00109">
    <property type="entry name" value="C1"/>
    <property type="match status" value="1"/>
</dbReference>
<keyword evidence="8" id="KW-0862">Zinc</keyword>
<feature type="region of interest" description="Disordered" evidence="11">
    <location>
        <begin position="405"/>
        <end position="425"/>
    </location>
</feature>
<dbReference type="InterPro" id="IPR051681">
    <property type="entry name" value="Ser/Thr_Kinases-Pseudokinases"/>
</dbReference>
<feature type="region of interest" description="Disordered" evidence="11">
    <location>
        <begin position="360"/>
        <end position="379"/>
    </location>
</feature>
<dbReference type="InParanoid" id="F6W841"/>
<dbReference type="InterPro" id="IPR000719">
    <property type="entry name" value="Prot_kinase_dom"/>
</dbReference>
<evidence type="ECO:0000256" key="7">
    <source>
        <dbReference type="ARBA" id="ARBA00022777"/>
    </source>
</evidence>
<evidence type="ECO:0000256" key="5">
    <source>
        <dbReference type="ARBA" id="ARBA00022723"/>
    </source>
</evidence>
<feature type="compositionally biased region" description="Polar residues" evidence="11">
    <location>
        <begin position="128"/>
        <end position="137"/>
    </location>
</feature>
<dbReference type="FunFam" id="1.10.510.10:FF:000036">
    <property type="entry name" value="RAF proto-oncogene serine/threonine-protein kinase"/>
    <property type="match status" value="1"/>
</dbReference>
<dbReference type="HOGENOM" id="CLU_023684_1_0_1"/>
<dbReference type="GO" id="GO:0005737">
    <property type="term" value="C:cytoplasm"/>
    <property type="evidence" value="ECO:0000318"/>
    <property type="project" value="GO_Central"/>
</dbReference>
<dbReference type="Pfam" id="PF07714">
    <property type="entry name" value="PK_Tyr_Ser-Thr"/>
    <property type="match status" value="1"/>
</dbReference>
<keyword evidence="3" id="KW-0723">Serine/threonine-protein kinase</keyword>
<dbReference type="InterPro" id="IPR002219">
    <property type="entry name" value="PKC_DAG/PE"/>
</dbReference>
<dbReference type="Gene3D" id="3.10.20.90">
    <property type="entry name" value="Phosphatidylinositol 3-kinase Catalytic Subunit, Chain A, domain 1"/>
    <property type="match status" value="1"/>
</dbReference>
<evidence type="ECO:0000313" key="15">
    <source>
        <dbReference type="Proteomes" id="UP000008144"/>
    </source>
</evidence>
<dbReference type="GO" id="GO:0005739">
    <property type="term" value="C:mitochondrion"/>
    <property type="evidence" value="ECO:0000318"/>
    <property type="project" value="GO_Central"/>
</dbReference>
<dbReference type="PROSITE" id="PS00107">
    <property type="entry name" value="PROTEIN_KINASE_ATP"/>
    <property type="match status" value="1"/>
</dbReference>
<evidence type="ECO:0000256" key="8">
    <source>
        <dbReference type="ARBA" id="ARBA00022833"/>
    </source>
</evidence>
<evidence type="ECO:0000256" key="9">
    <source>
        <dbReference type="ARBA" id="ARBA00022840"/>
    </source>
</evidence>
<dbReference type="EC" id="2.7.11.1" evidence="2"/>
<dbReference type="SUPFAM" id="SSF57889">
    <property type="entry name" value="Cysteine-rich domain"/>
    <property type="match status" value="1"/>
</dbReference>
<evidence type="ECO:0000256" key="2">
    <source>
        <dbReference type="ARBA" id="ARBA00012513"/>
    </source>
</evidence>
<dbReference type="Proteomes" id="UP000008144">
    <property type="component" value="Unassembled WGS sequence"/>
</dbReference>
<evidence type="ECO:0000256" key="10">
    <source>
        <dbReference type="PROSITE-ProRule" id="PRU10141"/>
    </source>
</evidence>
<name>F6W841_CIOIN</name>
<dbReference type="PROSITE" id="PS50011">
    <property type="entry name" value="PROTEIN_KINASE_DOM"/>
    <property type="match status" value="1"/>
</dbReference>
<feature type="compositionally biased region" description="Polar residues" evidence="11">
    <location>
        <begin position="360"/>
        <end position="374"/>
    </location>
</feature>
<dbReference type="SUPFAM" id="SSF56112">
    <property type="entry name" value="Protein kinase-like (PK-like)"/>
    <property type="match status" value="1"/>
</dbReference>
<dbReference type="Pfam" id="PF00130">
    <property type="entry name" value="C1_1"/>
    <property type="match status" value="1"/>
</dbReference>
<feature type="domain" description="Protein kinase" evidence="12">
    <location>
        <begin position="431"/>
        <end position="695"/>
    </location>
</feature>
<dbReference type="FunCoup" id="F6W841">
    <property type="interactions" value="418"/>
</dbReference>
<dbReference type="PANTHER" id="PTHR44329:SF262">
    <property type="entry name" value="RAF HOMOLOG SERINE_THREONINE-PROTEIN KINASE RAF"/>
    <property type="match status" value="1"/>
</dbReference>
<dbReference type="InterPro" id="IPR017441">
    <property type="entry name" value="Protein_kinase_ATP_BS"/>
</dbReference>
<dbReference type="STRING" id="7719.ENSCINP00000007693"/>
<dbReference type="PROSITE" id="PS00108">
    <property type="entry name" value="PROTEIN_KINASE_ST"/>
    <property type="match status" value="1"/>
</dbReference>
<dbReference type="CDD" id="cd14062">
    <property type="entry name" value="STKc_Raf"/>
    <property type="match status" value="1"/>
</dbReference>
<dbReference type="SUPFAM" id="SSF54236">
    <property type="entry name" value="Ubiquitin-like"/>
    <property type="match status" value="1"/>
</dbReference>